<dbReference type="InterPro" id="IPR043452">
    <property type="entry name" value="BZIP46-like"/>
</dbReference>
<dbReference type="CDD" id="cd14707">
    <property type="entry name" value="bZIP_plant_BZIP46"/>
    <property type="match status" value="1"/>
</dbReference>
<keyword evidence="6" id="KW-0539">Nucleus</keyword>
<keyword evidence="9" id="KW-0472">Membrane</keyword>
<dbReference type="PROSITE" id="PS00036">
    <property type="entry name" value="BZIP_BASIC"/>
    <property type="match status" value="1"/>
</dbReference>
<feature type="region of interest" description="Disordered" evidence="8">
    <location>
        <begin position="1"/>
        <end position="42"/>
    </location>
</feature>
<evidence type="ECO:0000256" key="1">
    <source>
        <dbReference type="ARBA" id="ARBA00004123"/>
    </source>
</evidence>
<evidence type="ECO:0000256" key="5">
    <source>
        <dbReference type="ARBA" id="ARBA00023163"/>
    </source>
</evidence>
<comment type="caution">
    <text evidence="11">The sequence shown here is derived from an EMBL/GenBank/DDBJ whole genome shotgun (WGS) entry which is preliminary data.</text>
</comment>
<dbReference type="SMART" id="SM00338">
    <property type="entry name" value="BRLZ"/>
    <property type="match status" value="1"/>
</dbReference>
<dbReference type="InterPro" id="IPR004827">
    <property type="entry name" value="bZIP"/>
</dbReference>
<feature type="coiled-coil region" evidence="7">
    <location>
        <begin position="206"/>
        <end position="233"/>
    </location>
</feature>
<gene>
    <name evidence="11" type="ORF">QJS04_geneDACA001785</name>
</gene>
<name>A0AAV9BKK5_ACOGR</name>
<keyword evidence="5" id="KW-0804">Transcription</keyword>
<feature type="compositionally biased region" description="Polar residues" evidence="8">
    <location>
        <begin position="1"/>
        <end position="21"/>
    </location>
</feature>
<evidence type="ECO:0000256" key="9">
    <source>
        <dbReference type="SAM" id="Phobius"/>
    </source>
</evidence>
<evidence type="ECO:0000256" key="6">
    <source>
        <dbReference type="ARBA" id="ARBA00023242"/>
    </source>
</evidence>
<keyword evidence="3" id="KW-0805">Transcription regulation</keyword>
<evidence type="ECO:0000313" key="12">
    <source>
        <dbReference type="Proteomes" id="UP001179952"/>
    </source>
</evidence>
<keyword evidence="2" id="KW-0938">Abscisic acid signaling pathway</keyword>
<evidence type="ECO:0000256" key="4">
    <source>
        <dbReference type="ARBA" id="ARBA00023125"/>
    </source>
</evidence>
<evidence type="ECO:0000256" key="7">
    <source>
        <dbReference type="SAM" id="Coils"/>
    </source>
</evidence>
<evidence type="ECO:0000256" key="2">
    <source>
        <dbReference type="ARBA" id="ARBA00022682"/>
    </source>
</evidence>
<protein>
    <submittedName>
        <fullName evidence="11">G-box-binding factor 4</fullName>
    </submittedName>
</protein>
<evidence type="ECO:0000259" key="10">
    <source>
        <dbReference type="PROSITE" id="PS50217"/>
    </source>
</evidence>
<feature type="transmembrane region" description="Helical" evidence="9">
    <location>
        <begin position="247"/>
        <end position="270"/>
    </location>
</feature>
<reference evidence="11" key="1">
    <citation type="journal article" date="2023" name="Nat. Commun.">
        <title>Diploid and tetraploid genomes of Acorus and the evolution of monocots.</title>
        <authorList>
            <person name="Ma L."/>
            <person name="Liu K.W."/>
            <person name="Li Z."/>
            <person name="Hsiao Y.Y."/>
            <person name="Qi Y."/>
            <person name="Fu T."/>
            <person name="Tang G.D."/>
            <person name="Zhang D."/>
            <person name="Sun W.H."/>
            <person name="Liu D.K."/>
            <person name="Li Y."/>
            <person name="Chen G.Z."/>
            <person name="Liu X.D."/>
            <person name="Liao X.Y."/>
            <person name="Jiang Y.T."/>
            <person name="Yu X."/>
            <person name="Hao Y."/>
            <person name="Huang J."/>
            <person name="Zhao X.W."/>
            <person name="Ke S."/>
            <person name="Chen Y.Y."/>
            <person name="Wu W.L."/>
            <person name="Hsu J.L."/>
            <person name="Lin Y.F."/>
            <person name="Huang M.D."/>
            <person name="Li C.Y."/>
            <person name="Huang L."/>
            <person name="Wang Z.W."/>
            <person name="Zhao X."/>
            <person name="Zhong W.Y."/>
            <person name="Peng D.H."/>
            <person name="Ahmad S."/>
            <person name="Lan S."/>
            <person name="Zhang J.S."/>
            <person name="Tsai W.C."/>
            <person name="Van de Peer Y."/>
            <person name="Liu Z.J."/>
        </authorList>
    </citation>
    <scope>NUCLEOTIDE SEQUENCE</scope>
    <source>
        <strain evidence="11">SCP</strain>
    </source>
</reference>
<keyword evidence="7" id="KW-0175">Coiled coil</keyword>
<evidence type="ECO:0000256" key="3">
    <source>
        <dbReference type="ARBA" id="ARBA00023015"/>
    </source>
</evidence>
<evidence type="ECO:0000256" key="8">
    <source>
        <dbReference type="SAM" id="MobiDB-lite"/>
    </source>
</evidence>
<dbReference type="InterPro" id="IPR046347">
    <property type="entry name" value="bZIP_sf"/>
</dbReference>
<organism evidence="11 12">
    <name type="scientific">Acorus gramineus</name>
    <name type="common">Dwarf sweet flag</name>
    <dbReference type="NCBI Taxonomy" id="55184"/>
    <lineage>
        <taxon>Eukaryota</taxon>
        <taxon>Viridiplantae</taxon>
        <taxon>Streptophyta</taxon>
        <taxon>Embryophyta</taxon>
        <taxon>Tracheophyta</taxon>
        <taxon>Spermatophyta</taxon>
        <taxon>Magnoliopsida</taxon>
        <taxon>Liliopsida</taxon>
        <taxon>Acoraceae</taxon>
        <taxon>Acorus</taxon>
    </lineage>
</organism>
<dbReference type="GO" id="GO:0003677">
    <property type="term" value="F:DNA binding"/>
    <property type="evidence" value="ECO:0007669"/>
    <property type="project" value="UniProtKB-KW"/>
</dbReference>
<dbReference type="AlphaFoldDB" id="A0AAV9BKK5"/>
<evidence type="ECO:0000313" key="11">
    <source>
        <dbReference type="EMBL" id="KAK1276933.1"/>
    </source>
</evidence>
<dbReference type="GO" id="GO:0009738">
    <property type="term" value="P:abscisic acid-activated signaling pathway"/>
    <property type="evidence" value="ECO:0007669"/>
    <property type="project" value="UniProtKB-KW"/>
</dbReference>
<dbReference type="SUPFAM" id="SSF57959">
    <property type="entry name" value="Leucine zipper domain"/>
    <property type="match status" value="1"/>
</dbReference>
<dbReference type="Proteomes" id="UP001179952">
    <property type="component" value="Unassembled WGS sequence"/>
</dbReference>
<accession>A0AAV9BKK5</accession>
<dbReference type="Gene3D" id="1.20.5.170">
    <property type="match status" value="1"/>
</dbReference>
<dbReference type="PANTHER" id="PTHR22952:SF392">
    <property type="entry name" value="BZIP TRANSCRIPTION FACTOR 12"/>
    <property type="match status" value="1"/>
</dbReference>
<sequence length="274" mass="29283">MASSRVMGSSSTANPSPSAYSLASMGGGGGGGGGGEKGGLGSMNMEELLRNMYADNPPSTADMLSPAAGGEVAVGRTAEEVWREISGGGGVDRKMEEVGEGGSYGGMTLEDFLAKAGAVSEEDIRVPVTGEGVYVGDQMYQVQQQQQMEVAFVNGVEAVAAVGGGGGGGRGKRRAAVQEPVVVVDRVAQQRQRRMIKNRESAARSRERKQAYTVELESQVTQLEEEHARLTRVQVHFLWDFDVWVRVIWNSVVVIYTWNFLICVSLPMLAGKNF</sequence>
<dbReference type="FunFam" id="1.20.5.170:FF:000036">
    <property type="entry name" value="ABSCISIC ACID-INSENSITIVE 5-like protein 2"/>
    <property type="match status" value="1"/>
</dbReference>
<proteinExistence type="predicted"/>
<keyword evidence="12" id="KW-1185">Reference proteome</keyword>
<feature type="domain" description="BZIP" evidence="10">
    <location>
        <begin position="188"/>
        <end position="230"/>
    </location>
</feature>
<keyword evidence="4" id="KW-0238">DNA-binding</keyword>
<keyword evidence="9" id="KW-1133">Transmembrane helix</keyword>
<dbReference type="PROSITE" id="PS50217">
    <property type="entry name" value="BZIP"/>
    <property type="match status" value="1"/>
</dbReference>
<dbReference type="GO" id="GO:0005634">
    <property type="term" value="C:nucleus"/>
    <property type="evidence" value="ECO:0007669"/>
    <property type="project" value="UniProtKB-SubCell"/>
</dbReference>
<dbReference type="GO" id="GO:0045893">
    <property type="term" value="P:positive regulation of DNA-templated transcription"/>
    <property type="evidence" value="ECO:0007669"/>
    <property type="project" value="InterPro"/>
</dbReference>
<feature type="compositionally biased region" description="Gly residues" evidence="8">
    <location>
        <begin position="25"/>
        <end position="41"/>
    </location>
</feature>
<keyword evidence="9" id="KW-0812">Transmembrane</keyword>
<dbReference type="GO" id="GO:0003700">
    <property type="term" value="F:DNA-binding transcription factor activity"/>
    <property type="evidence" value="ECO:0007669"/>
    <property type="project" value="InterPro"/>
</dbReference>
<reference evidence="11" key="2">
    <citation type="submission" date="2023-06" db="EMBL/GenBank/DDBJ databases">
        <authorList>
            <person name="Ma L."/>
            <person name="Liu K.-W."/>
            <person name="Li Z."/>
            <person name="Hsiao Y.-Y."/>
            <person name="Qi Y."/>
            <person name="Fu T."/>
            <person name="Tang G."/>
            <person name="Zhang D."/>
            <person name="Sun W.-H."/>
            <person name="Liu D.-K."/>
            <person name="Li Y."/>
            <person name="Chen G.-Z."/>
            <person name="Liu X.-D."/>
            <person name="Liao X.-Y."/>
            <person name="Jiang Y.-T."/>
            <person name="Yu X."/>
            <person name="Hao Y."/>
            <person name="Huang J."/>
            <person name="Zhao X.-W."/>
            <person name="Ke S."/>
            <person name="Chen Y.-Y."/>
            <person name="Wu W.-L."/>
            <person name="Hsu J.-L."/>
            <person name="Lin Y.-F."/>
            <person name="Huang M.-D."/>
            <person name="Li C.-Y."/>
            <person name="Huang L."/>
            <person name="Wang Z.-W."/>
            <person name="Zhao X."/>
            <person name="Zhong W.-Y."/>
            <person name="Peng D.-H."/>
            <person name="Ahmad S."/>
            <person name="Lan S."/>
            <person name="Zhang J.-S."/>
            <person name="Tsai W.-C."/>
            <person name="Van De Peer Y."/>
            <person name="Liu Z.-J."/>
        </authorList>
    </citation>
    <scope>NUCLEOTIDE SEQUENCE</scope>
    <source>
        <strain evidence="11">SCP</strain>
        <tissue evidence="11">Leaves</tissue>
    </source>
</reference>
<dbReference type="Pfam" id="PF00170">
    <property type="entry name" value="bZIP_1"/>
    <property type="match status" value="1"/>
</dbReference>
<dbReference type="EMBL" id="JAUJYN010000003">
    <property type="protein sequence ID" value="KAK1276933.1"/>
    <property type="molecule type" value="Genomic_DNA"/>
</dbReference>
<dbReference type="PANTHER" id="PTHR22952">
    <property type="entry name" value="CAMP-RESPONSE ELEMENT BINDING PROTEIN-RELATED"/>
    <property type="match status" value="1"/>
</dbReference>
<comment type="subcellular location">
    <subcellularLocation>
        <location evidence="1">Nucleus</location>
    </subcellularLocation>
</comment>